<dbReference type="EMBL" id="VHII01000023">
    <property type="protein sequence ID" value="KAF1372423.1"/>
    <property type="molecule type" value="Genomic_DNA"/>
</dbReference>
<keyword evidence="2" id="KW-1185">Reference proteome</keyword>
<proteinExistence type="predicted"/>
<organism evidence="1 2">
    <name type="scientific">Perca fluviatilis</name>
    <name type="common">European perch</name>
    <dbReference type="NCBI Taxonomy" id="8168"/>
    <lineage>
        <taxon>Eukaryota</taxon>
        <taxon>Metazoa</taxon>
        <taxon>Chordata</taxon>
        <taxon>Craniata</taxon>
        <taxon>Vertebrata</taxon>
        <taxon>Euteleostomi</taxon>
        <taxon>Actinopterygii</taxon>
        <taxon>Neopterygii</taxon>
        <taxon>Teleostei</taxon>
        <taxon>Neoteleostei</taxon>
        <taxon>Acanthomorphata</taxon>
        <taxon>Eupercaria</taxon>
        <taxon>Perciformes</taxon>
        <taxon>Percoidei</taxon>
        <taxon>Percidae</taxon>
        <taxon>Percinae</taxon>
        <taxon>Perca</taxon>
    </lineage>
</organism>
<accession>A0A6A5E940</accession>
<sequence>MLGLSQIGIASTHTHCRGGRNQEPGCIRRFEPLPEDRQRLRLNPHSVDSDFVTPLTALIVSLNLDRRFSS</sequence>
<reference evidence="1 2" key="1">
    <citation type="submission" date="2019-06" db="EMBL/GenBank/DDBJ databases">
        <title>A chromosome-scale genome assembly of the European perch, Perca fluviatilis.</title>
        <authorList>
            <person name="Roques C."/>
            <person name="Zahm M."/>
            <person name="Cabau C."/>
            <person name="Klopp C."/>
            <person name="Bouchez O."/>
            <person name="Donnadieu C."/>
            <person name="Kuhl H."/>
            <person name="Gislard M."/>
            <person name="Guendouz S."/>
            <person name="Journot L."/>
            <person name="Haffray P."/>
            <person name="Bestin A."/>
            <person name="Morvezen R."/>
            <person name="Feron R."/>
            <person name="Wen M."/>
            <person name="Jouanno E."/>
            <person name="Herpin A."/>
            <person name="Schartl M."/>
            <person name="Postlethwait J."/>
            <person name="Schaerlinger B."/>
            <person name="Chardard D."/>
            <person name="Lecocq T."/>
            <person name="Poncet C."/>
            <person name="Jaffrelo L."/>
            <person name="Lampietro C."/>
            <person name="Guiguen Y."/>
        </authorList>
    </citation>
    <scope>NUCLEOTIDE SEQUENCE [LARGE SCALE GENOMIC DNA]</scope>
    <source>
        <tissue evidence="1">Blood</tissue>
    </source>
</reference>
<evidence type="ECO:0000313" key="2">
    <source>
        <dbReference type="Proteomes" id="UP000465112"/>
    </source>
</evidence>
<name>A0A6A5E940_PERFL</name>
<comment type="caution">
    <text evidence="1">The sequence shown here is derived from an EMBL/GenBank/DDBJ whole genome shotgun (WGS) entry which is preliminary data.</text>
</comment>
<protein>
    <submittedName>
        <fullName evidence="1">Uncharacterized protein</fullName>
    </submittedName>
</protein>
<dbReference type="AlphaFoldDB" id="A0A6A5E940"/>
<dbReference type="Proteomes" id="UP000465112">
    <property type="component" value="Chromosome 23"/>
</dbReference>
<evidence type="ECO:0000313" key="1">
    <source>
        <dbReference type="EMBL" id="KAF1372423.1"/>
    </source>
</evidence>
<gene>
    <name evidence="1" type="ORF">PFLUV_G00265230</name>
</gene>